<dbReference type="AlphaFoldDB" id="A0A1I4USB5"/>
<dbReference type="EMBL" id="FOUF01000053">
    <property type="protein sequence ID" value="SFM91852.1"/>
    <property type="molecule type" value="Genomic_DNA"/>
</dbReference>
<sequence length="86" mass="9673">MIRIHLGLLSLSSKKNEPMKNHLEHAAVRRVMVGTDRSETAEQAVQWAASFAERYGAELFVVQVVVPHNPASTVSRQLPWPISRQL</sequence>
<dbReference type="CDD" id="cd00293">
    <property type="entry name" value="USP-like"/>
    <property type="match status" value="1"/>
</dbReference>
<evidence type="ECO:0000313" key="2">
    <source>
        <dbReference type="EMBL" id="SFM91852.1"/>
    </source>
</evidence>
<feature type="domain" description="UspA" evidence="1">
    <location>
        <begin position="29"/>
        <end position="73"/>
    </location>
</feature>
<evidence type="ECO:0000313" key="3">
    <source>
        <dbReference type="Proteomes" id="UP000199561"/>
    </source>
</evidence>
<keyword evidence="3" id="KW-1185">Reference proteome</keyword>
<accession>A0A1I4USB5</accession>
<evidence type="ECO:0000259" key="1">
    <source>
        <dbReference type="Pfam" id="PF00582"/>
    </source>
</evidence>
<organism evidence="2 3">
    <name type="scientific">Nitrosomonas nitrosa</name>
    <dbReference type="NCBI Taxonomy" id="52442"/>
    <lineage>
        <taxon>Bacteria</taxon>
        <taxon>Pseudomonadati</taxon>
        <taxon>Pseudomonadota</taxon>
        <taxon>Betaproteobacteria</taxon>
        <taxon>Nitrosomonadales</taxon>
        <taxon>Nitrosomonadaceae</taxon>
        <taxon>Nitrosomonas</taxon>
    </lineage>
</organism>
<proteinExistence type="predicted"/>
<dbReference type="Gene3D" id="3.40.50.620">
    <property type="entry name" value="HUPs"/>
    <property type="match status" value="1"/>
</dbReference>
<protein>
    <submittedName>
        <fullName evidence="2">Universal stress protein family protein</fullName>
    </submittedName>
</protein>
<reference evidence="2 3" key="1">
    <citation type="submission" date="2016-10" db="EMBL/GenBank/DDBJ databases">
        <authorList>
            <person name="de Groot N.N."/>
        </authorList>
    </citation>
    <scope>NUCLEOTIDE SEQUENCE [LARGE SCALE GENOMIC DNA]</scope>
    <source>
        <strain evidence="2 3">Nm146</strain>
    </source>
</reference>
<dbReference type="InterPro" id="IPR014729">
    <property type="entry name" value="Rossmann-like_a/b/a_fold"/>
</dbReference>
<dbReference type="Pfam" id="PF00582">
    <property type="entry name" value="Usp"/>
    <property type="match status" value="1"/>
</dbReference>
<dbReference type="Proteomes" id="UP000199561">
    <property type="component" value="Unassembled WGS sequence"/>
</dbReference>
<gene>
    <name evidence="2" type="ORF">SAMN05421880_15311</name>
</gene>
<name>A0A1I4USB5_9PROT</name>
<dbReference type="SUPFAM" id="SSF52402">
    <property type="entry name" value="Adenine nucleotide alpha hydrolases-like"/>
    <property type="match status" value="1"/>
</dbReference>
<dbReference type="InterPro" id="IPR006016">
    <property type="entry name" value="UspA"/>
</dbReference>